<proteinExistence type="predicted"/>
<dbReference type="Gene3D" id="1.10.10.60">
    <property type="entry name" value="Homeodomain-like"/>
    <property type="match status" value="1"/>
</dbReference>
<gene>
    <name evidence="5" type="ORF">F0L74_32605</name>
</gene>
<dbReference type="InterPro" id="IPR053142">
    <property type="entry name" value="PchR_regulatory_protein"/>
</dbReference>
<dbReference type="PRINTS" id="PR00032">
    <property type="entry name" value="HTHARAC"/>
</dbReference>
<dbReference type="Pfam" id="PF12833">
    <property type="entry name" value="HTH_18"/>
    <property type="match status" value="1"/>
</dbReference>
<name>A0A5B2VMK7_9BACT</name>
<reference evidence="5 6" key="2">
    <citation type="submission" date="2019-09" db="EMBL/GenBank/DDBJ databases">
        <authorList>
            <person name="Jin C."/>
        </authorList>
    </citation>
    <scope>NUCLEOTIDE SEQUENCE [LARGE SCALE GENOMIC DNA]</scope>
    <source>
        <strain evidence="5 6">BN140078</strain>
    </source>
</reference>
<dbReference type="Proteomes" id="UP000324611">
    <property type="component" value="Unassembled WGS sequence"/>
</dbReference>
<dbReference type="GO" id="GO:0043565">
    <property type="term" value="F:sequence-specific DNA binding"/>
    <property type="evidence" value="ECO:0007669"/>
    <property type="project" value="InterPro"/>
</dbReference>
<protein>
    <submittedName>
        <fullName evidence="5">Helix-turn-helix transcriptional regulator</fullName>
    </submittedName>
</protein>
<comment type="caution">
    <text evidence="5">The sequence shown here is derived from an EMBL/GenBank/DDBJ whole genome shotgun (WGS) entry which is preliminary data.</text>
</comment>
<evidence type="ECO:0000256" key="2">
    <source>
        <dbReference type="ARBA" id="ARBA00023125"/>
    </source>
</evidence>
<evidence type="ECO:0000313" key="5">
    <source>
        <dbReference type="EMBL" id="KAA2240873.1"/>
    </source>
</evidence>
<dbReference type="InterPro" id="IPR018062">
    <property type="entry name" value="HTH_AraC-typ_CS"/>
</dbReference>
<evidence type="ECO:0000313" key="6">
    <source>
        <dbReference type="Proteomes" id="UP000324611"/>
    </source>
</evidence>
<keyword evidence="6" id="KW-1185">Reference proteome</keyword>
<evidence type="ECO:0000256" key="1">
    <source>
        <dbReference type="ARBA" id="ARBA00023015"/>
    </source>
</evidence>
<organism evidence="5 6">
    <name type="scientific">Chitinophaga agrisoli</name>
    <dbReference type="NCBI Taxonomy" id="2607653"/>
    <lineage>
        <taxon>Bacteria</taxon>
        <taxon>Pseudomonadati</taxon>
        <taxon>Bacteroidota</taxon>
        <taxon>Chitinophagia</taxon>
        <taxon>Chitinophagales</taxon>
        <taxon>Chitinophagaceae</taxon>
        <taxon>Chitinophaga</taxon>
    </lineage>
</organism>
<dbReference type="SMART" id="SM00342">
    <property type="entry name" value="HTH_ARAC"/>
    <property type="match status" value="1"/>
</dbReference>
<dbReference type="AlphaFoldDB" id="A0A5B2VMK7"/>
<dbReference type="RefSeq" id="WP_149842052.1">
    <property type="nucleotide sequence ID" value="NZ_VUOC01000004.1"/>
</dbReference>
<dbReference type="PANTHER" id="PTHR47893">
    <property type="entry name" value="REGULATORY PROTEIN PCHR"/>
    <property type="match status" value="1"/>
</dbReference>
<dbReference type="GO" id="GO:0003700">
    <property type="term" value="F:DNA-binding transcription factor activity"/>
    <property type="evidence" value="ECO:0007669"/>
    <property type="project" value="InterPro"/>
</dbReference>
<dbReference type="SUPFAM" id="SSF46689">
    <property type="entry name" value="Homeodomain-like"/>
    <property type="match status" value="1"/>
</dbReference>
<dbReference type="InterPro" id="IPR020449">
    <property type="entry name" value="Tscrpt_reg_AraC-type_HTH"/>
</dbReference>
<dbReference type="PROSITE" id="PS00041">
    <property type="entry name" value="HTH_ARAC_FAMILY_1"/>
    <property type="match status" value="1"/>
</dbReference>
<sequence>MMQYHVSGKMMAYITVSNEIPKSHQQHRLAAATYIEFTQGPFGAILLQRVVNGDWTVQLAQFFISRQVRLYPVAQQPLGILHCMLEGRIPCILQGFGDVMLREKEWRFFYVPAGKRNTAMFSKGYYESFQIGLSPAYLSRFAHNGSPLREVLRRLEHTLPEGYEVGPCPLSLQTLDQVEKMRHTQITGPTRNLYYQARINDLMLLYLASLEQMSQQRNKTVARYEKEMKQLADYIADNLEKQLIVPQLAAKMGLHVQIVEKEFKKVHLQTIKSFILEQRMKRARYLLTEGKMPIVEIAYTVGYGDAAYFSNVFKKQSGITPTAYQKAKKDSTDKPLP</sequence>
<dbReference type="PROSITE" id="PS01124">
    <property type="entry name" value="HTH_ARAC_FAMILY_2"/>
    <property type="match status" value="1"/>
</dbReference>
<evidence type="ECO:0000259" key="4">
    <source>
        <dbReference type="PROSITE" id="PS01124"/>
    </source>
</evidence>
<dbReference type="PANTHER" id="PTHR47893:SF1">
    <property type="entry name" value="REGULATORY PROTEIN PCHR"/>
    <property type="match status" value="1"/>
</dbReference>
<dbReference type="EMBL" id="VUOC01000004">
    <property type="protein sequence ID" value="KAA2240873.1"/>
    <property type="molecule type" value="Genomic_DNA"/>
</dbReference>
<dbReference type="InterPro" id="IPR009057">
    <property type="entry name" value="Homeodomain-like_sf"/>
</dbReference>
<dbReference type="InterPro" id="IPR018060">
    <property type="entry name" value="HTH_AraC"/>
</dbReference>
<keyword evidence="2" id="KW-0238">DNA-binding</keyword>
<feature type="domain" description="HTH araC/xylS-type" evidence="4">
    <location>
        <begin position="229"/>
        <end position="327"/>
    </location>
</feature>
<evidence type="ECO:0000256" key="3">
    <source>
        <dbReference type="ARBA" id="ARBA00023163"/>
    </source>
</evidence>
<accession>A0A5B2VMK7</accession>
<reference evidence="5 6" key="1">
    <citation type="submission" date="2019-09" db="EMBL/GenBank/DDBJ databases">
        <title>Chitinophaga ginsengihumi sp. nov., isolated from soil of ginseng rhizosphere.</title>
        <authorList>
            <person name="Lee J."/>
        </authorList>
    </citation>
    <scope>NUCLEOTIDE SEQUENCE [LARGE SCALE GENOMIC DNA]</scope>
    <source>
        <strain evidence="5 6">BN140078</strain>
    </source>
</reference>
<keyword evidence="3" id="KW-0804">Transcription</keyword>
<keyword evidence="1" id="KW-0805">Transcription regulation</keyword>